<dbReference type="Pfam" id="PF08659">
    <property type="entry name" value="KR"/>
    <property type="match status" value="1"/>
</dbReference>
<dbReference type="SUPFAM" id="SSF53474">
    <property type="entry name" value="alpha/beta-Hydrolases"/>
    <property type="match status" value="1"/>
</dbReference>
<protein>
    <submittedName>
        <fullName evidence="5">Unplaced genomic scaffold GYMLUscaffold_16, whole genome shotgun sequence</fullName>
    </submittedName>
</protein>
<dbReference type="InterPro" id="IPR009081">
    <property type="entry name" value="PP-bd_ACP"/>
</dbReference>
<evidence type="ECO:0000256" key="3">
    <source>
        <dbReference type="ARBA" id="ARBA00022553"/>
    </source>
</evidence>
<dbReference type="Pfam" id="PF00550">
    <property type="entry name" value="PP-binding"/>
    <property type="match status" value="1"/>
</dbReference>
<comment type="pathway">
    <text evidence="1">Secondary metabolite biosynthesis.</text>
</comment>
<sequence length="572" mass="62993">MDNLFASLSHPVVEVFFLAVALRDQLFINLKTEDDWKPVHDVKVNGLQVLLEAVDPASLDFLVLTSSIATPHGSPGQANYSAAQVEMEMIGAQLPNWAVSVAVPPNLDAGILKRSMGSSSSRNAALEKYKFFGVSTRRLVQYCFDAILSLDSKPHNPVYIPALEWKILLESGMVPDRSRSLVCHLSVKDTDENFSSGASHEGTIRAICAKVLSLNVEEMDETTPLSSYGLDSLTAARLKGILKAIFNVEVTQLQLLSTYMTVEKLLSMQTQQAALEAENLASNDEDASAAANKSIENEMDQTVVSLNDVNCGPPVFFIHGAGGGVLVLHKIAQKIQVPVYGVQDTPEAPLTGTIHDLATFYLEQIKKKQPTGPYRLGGFSFGTVVAFIMALMLRKSGEIVEMLIFLDGAPSLYHRPSVRDYIRQTILDGSMADNIMQNVRDMATSGALDEAQDIITHFEEYFEHKGQERKWVARFCQAYSAHLLMGIRESADRERLEQNGEYEGLKWPAEWTVLMKARNGAQMDPHTQGSSEAFDLDKTTDKVQIFEFPGTHFGLLNPASGVCEALNTVLCR</sequence>
<evidence type="ECO:0000313" key="5">
    <source>
        <dbReference type="EMBL" id="KIK63402.1"/>
    </source>
</evidence>
<accession>A0A0D0CUX8</accession>
<organism evidence="5 6">
    <name type="scientific">Collybiopsis luxurians FD-317 M1</name>
    <dbReference type="NCBI Taxonomy" id="944289"/>
    <lineage>
        <taxon>Eukaryota</taxon>
        <taxon>Fungi</taxon>
        <taxon>Dikarya</taxon>
        <taxon>Basidiomycota</taxon>
        <taxon>Agaricomycotina</taxon>
        <taxon>Agaricomycetes</taxon>
        <taxon>Agaricomycetidae</taxon>
        <taxon>Agaricales</taxon>
        <taxon>Marasmiineae</taxon>
        <taxon>Omphalotaceae</taxon>
        <taxon>Collybiopsis</taxon>
        <taxon>Collybiopsis luxurians</taxon>
    </lineage>
</organism>
<evidence type="ECO:0000313" key="6">
    <source>
        <dbReference type="Proteomes" id="UP000053593"/>
    </source>
</evidence>
<evidence type="ECO:0000259" key="4">
    <source>
        <dbReference type="PROSITE" id="PS50075"/>
    </source>
</evidence>
<dbReference type="InterPro" id="IPR013968">
    <property type="entry name" value="PKS_KR"/>
</dbReference>
<keyword evidence="3" id="KW-0597">Phosphoprotein</keyword>
<dbReference type="PANTHER" id="PTHR43775">
    <property type="entry name" value="FATTY ACID SYNTHASE"/>
    <property type="match status" value="1"/>
</dbReference>
<reference evidence="5 6" key="1">
    <citation type="submission" date="2014-04" db="EMBL/GenBank/DDBJ databases">
        <title>Evolutionary Origins and Diversification of the Mycorrhizal Mutualists.</title>
        <authorList>
            <consortium name="DOE Joint Genome Institute"/>
            <consortium name="Mycorrhizal Genomics Consortium"/>
            <person name="Kohler A."/>
            <person name="Kuo A."/>
            <person name="Nagy L.G."/>
            <person name="Floudas D."/>
            <person name="Copeland A."/>
            <person name="Barry K.W."/>
            <person name="Cichocki N."/>
            <person name="Veneault-Fourrey C."/>
            <person name="LaButti K."/>
            <person name="Lindquist E.A."/>
            <person name="Lipzen A."/>
            <person name="Lundell T."/>
            <person name="Morin E."/>
            <person name="Murat C."/>
            <person name="Riley R."/>
            <person name="Ohm R."/>
            <person name="Sun H."/>
            <person name="Tunlid A."/>
            <person name="Henrissat B."/>
            <person name="Grigoriev I.V."/>
            <person name="Hibbett D.S."/>
            <person name="Martin F."/>
        </authorList>
    </citation>
    <scope>NUCLEOTIDE SEQUENCE [LARGE SCALE GENOMIC DNA]</scope>
    <source>
        <strain evidence="5 6">FD-317 M1</strain>
    </source>
</reference>
<dbReference type="OrthoDB" id="3066936at2759"/>
<proteinExistence type="predicted"/>
<dbReference type="GO" id="GO:0004312">
    <property type="term" value="F:fatty acid synthase activity"/>
    <property type="evidence" value="ECO:0007669"/>
    <property type="project" value="TreeGrafter"/>
</dbReference>
<dbReference type="SUPFAM" id="SSF47336">
    <property type="entry name" value="ACP-like"/>
    <property type="match status" value="1"/>
</dbReference>
<dbReference type="InterPro" id="IPR001031">
    <property type="entry name" value="Thioesterase"/>
</dbReference>
<dbReference type="InterPro" id="IPR029058">
    <property type="entry name" value="AB_hydrolase_fold"/>
</dbReference>
<dbReference type="Gene3D" id="1.10.1200.10">
    <property type="entry name" value="ACP-like"/>
    <property type="match status" value="1"/>
</dbReference>
<keyword evidence="6" id="KW-1185">Reference proteome</keyword>
<evidence type="ECO:0000256" key="2">
    <source>
        <dbReference type="ARBA" id="ARBA00022450"/>
    </source>
</evidence>
<keyword evidence="2" id="KW-0596">Phosphopantetheine</keyword>
<dbReference type="PROSITE" id="PS50075">
    <property type="entry name" value="CARRIER"/>
    <property type="match status" value="1"/>
</dbReference>
<dbReference type="Gene3D" id="3.40.50.720">
    <property type="entry name" value="NAD(P)-binding Rossmann-like Domain"/>
    <property type="match status" value="1"/>
</dbReference>
<dbReference type="SUPFAM" id="SSF51735">
    <property type="entry name" value="NAD(P)-binding Rossmann-fold domains"/>
    <property type="match status" value="1"/>
</dbReference>
<dbReference type="PANTHER" id="PTHR43775:SF37">
    <property type="entry name" value="SI:DKEY-61P9.11"/>
    <property type="match status" value="1"/>
</dbReference>
<dbReference type="Gene3D" id="3.40.50.1820">
    <property type="entry name" value="alpha/beta hydrolase"/>
    <property type="match status" value="1"/>
</dbReference>
<dbReference type="AlphaFoldDB" id="A0A0D0CUX8"/>
<dbReference type="HOGENOM" id="CLU_476535_0_0_1"/>
<dbReference type="Pfam" id="PF00975">
    <property type="entry name" value="Thioesterase"/>
    <property type="match status" value="1"/>
</dbReference>
<dbReference type="Proteomes" id="UP000053593">
    <property type="component" value="Unassembled WGS sequence"/>
</dbReference>
<evidence type="ECO:0000256" key="1">
    <source>
        <dbReference type="ARBA" id="ARBA00005179"/>
    </source>
</evidence>
<dbReference type="InterPro" id="IPR050091">
    <property type="entry name" value="PKS_NRPS_Biosynth_Enz"/>
</dbReference>
<dbReference type="InterPro" id="IPR036291">
    <property type="entry name" value="NAD(P)-bd_dom_sf"/>
</dbReference>
<dbReference type="GO" id="GO:0006633">
    <property type="term" value="P:fatty acid biosynthetic process"/>
    <property type="evidence" value="ECO:0007669"/>
    <property type="project" value="TreeGrafter"/>
</dbReference>
<gene>
    <name evidence="5" type="ORF">GYMLUDRAFT_241886</name>
</gene>
<dbReference type="InterPro" id="IPR036736">
    <property type="entry name" value="ACP-like_sf"/>
</dbReference>
<dbReference type="EMBL" id="KN834764">
    <property type="protein sequence ID" value="KIK63402.1"/>
    <property type="molecule type" value="Genomic_DNA"/>
</dbReference>
<name>A0A0D0CUX8_9AGAR</name>
<feature type="domain" description="Carrier" evidence="4">
    <location>
        <begin position="195"/>
        <end position="273"/>
    </location>
</feature>